<gene>
    <name evidence="4" type="ORF">MJA45_20320</name>
</gene>
<keyword evidence="2" id="KW-1133">Transmembrane helix</keyword>
<accession>A0AA96LB70</accession>
<feature type="coiled-coil region" evidence="1">
    <location>
        <begin position="38"/>
        <end position="65"/>
    </location>
</feature>
<feature type="transmembrane region" description="Helical" evidence="2">
    <location>
        <begin position="12"/>
        <end position="34"/>
    </location>
</feature>
<keyword evidence="5" id="KW-1185">Reference proteome</keyword>
<evidence type="ECO:0000259" key="3">
    <source>
        <dbReference type="Pfam" id="PF26347"/>
    </source>
</evidence>
<keyword evidence="2" id="KW-0472">Membrane</keyword>
<evidence type="ECO:0000256" key="1">
    <source>
        <dbReference type="SAM" id="Coils"/>
    </source>
</evidence>
<name>A0AA96LB70_9BACL</name>
<keyword evidence="2" id="KW-0812">Transmembrane</keyword>
<dbReference type="Pfam" id="PF26347">
    <property type="entry name" value="YtrI_sporulation"/>
    <property type="match status" value="1"/>
</dbReference>
<evidence type="ECO:0000256" key="2">
    <source>
        <dbReference type="SAM" id="Phobius"/>
    </source>
</evidence>
<dbReference type="KEGG" id="paun:MJA45_20320"/>
<dbReference type="AlphaFoldDB" id="A0AA96LB70"/>
<evidence type="ECO:0000313" key="4">
    <source>
        <dbReference type="EMBL" id="WNQ09948.1"/>
    </source>
</evidence>
<dbReference type="RefSeq" id="WP_315603722.1">
    <property type="nucleotide sequence ID" value="NZ_CP130318.1"/>
</dbReference>
<sequence>MRVPPSALYRKWVMGAGLFMAGAIVGAAVFLSLMHHNFSVLSIQNHKLKEEMEKLNNEIKQQTGSKQKPTVISKITVNVEPYSPNDPIDDLSLTELKTRIHKDLLVASGKPVSAVKQAPGVFMEIVNGNIYQAVRDRNYEIRVKTMAVIQNELIVWTTARKHT</sequence>
<organism evidence="4 5">
    <name type="scientific">Paenibacillus aurantius</name>
    <dbReference type="NCBI Taxonomy" id="2918900"/>
    <lineage>
        <taxon>Bacteria</taxon>
        <taxon>Bacillati</taxon>
        <taxon>Bacillota</taxon>
        <taxon>Bacilli</taxon>
        <taxon>Bacillales</taxon>
        <taxon>Paenibacillaceae</taxon>
        <taxon>Paenibacillus</taxon>
    </lineage>
</organism>
<proteinExistence type="predicted"/>
<keyword evidence="1" id="KW-0175">Coiled coil</keyword>
<dbReference type="EMBL" id="CP130318">
    <property type="protein sequence ID" value="WNQ09948.1"/>
    <property type="molecule type" value="Genomic_DNA"/>
</dbReference>
<dbReference type="Proteomes" id="UP001305702">
    <property type="component" value="Chromosome"/>
</dbReference>
<protein>
    <recommendedName>
        <fullName evidence="3">Sporulation membrane protein YtrI C-terminal domain-containing protein</fullName>
    </recommendedName>
</protein>
<reference evidence="4 5" key="1">
    <citation type="submission" date="2022-02" db="EMBL/GenBank/DDBJ databases">
        <title>Paenibacillus sp. MBLB1776 Whole Genome Shotgun Sequencing.</title>
        <authorList>
            <person name="Hwang C.Y."/>
            <person name="Cho E.-S."/>
            <person name="Seo M.-J."/>
        </authorList>
    </citation>
    <scope>NUCLEOTIDE SEQUENCE [LARGE SCALE GENOMIC DNA]</scope>
    <source>
        <strain evidence="4 5">MBLB1776</strain>
    </source>
</reference>
<feature type="domain" description="Sporulation membrane protein YtrI C-terminal" evidence="3">
    <location>
        <begin position="74"/>
        <end position="159"/>
    </location>
</feature>
<dbReference type="InterPro" id="IPR058620">
    <property type="entry name" value="YtrI_C"/>
</dbReference>
<evidence type="ECO:0000313" key="5">
    <source>
        <dbReference type="Proteomes" id="UP001305702"/>
    </source>
</evidence>